<feature type="transmembrane region" description="Helical" evidence="1">
    <location>
        <begin position="66"/>
        <end position="84"/>
    </location>
</feature>
<evidence type="ECO:0008006" key="4">
    <source>
        <dbReference type="Google" id="ProtNLM"/>
    </source>
</evidence>
<keyword evidence="1" id="KW-1133">Transmembrane helix</keyword>
<feature type="transmembrane region" description="Helical" evidence="1">
    <location>
        <begin position="182"/>
        <end position="202"/>
    </location>
</feature>
<evidence type="ECO:0000313" key="2">
    <source>
        <dbReference type="EMBL" id="KAA8500382.1"/>
    </source>
</evidence>
<comment type="caution">
    <text evidence="2">The sequence shown here is derived from an EMBL/GenBank/DDBJ whole genome shotgun (WGS) entry which is preliminary data.</text>
</comment>
<keyword evidence="1" id="KW-0472">Membrane</keyword>
<feature type="transmembrane region" description="Helical" evidence="1">
    <location>
        <begin position="259"/>
        <end position="281"/>
    </location>
</feature>
<name>A0A5M9HZ96_9FIRM</name>
<dbReference type="RefSeq" id="WP_150311521.1">
    <property type="nucleotide sequence ID" value="NZ_VMSO01000027.1"/>
</dbReference>
<feature type="transmembrane region" description="Helical" evidence="1">
    <location>
        <begin position="232"/>
        <end position="253"/>
    </location>
</feature>
<feature type="transmembrane region" description="Helical" evidence="1">
    <location>
        <begin position="344"/>
        <end position="368"/>
    </location>
</feature>
<evidence type="ECO:0000256" key="1">
    <source>
        <dbReference type="SAM" id="Phobius"/>
    </source>
</evidence>
<gene>
    <name evidence="2" type="ORF">FNY66_13830</name>
</gene>
<keyword evidence="3" id="KW-1185">Reference proteome</keyword>
<feature type="transmembrane region" description="Helical" evidence="1">
    <location>
        <begin position="6"/>
        <end position="24"/>
    </location>
</feature>
<feature type="transmembrane region" description="Helical" evidence="1">
    <location>
        <begin position="149"/>
        <end position="167"/>
    </location>
</feature>
<keyword evidence="1" id="KW-0812">Transmembrane</keyword>
<reference evidence="2" key="1">
    <citation type="submission" date="2019-07" db="EMBL/GenBank/DDBJ databases">
        <authorList>
            <person name="Wongkuna S."/>
            <person name="Scaria J."/>
        </authorList>
    </citation>
    <scope>NUCLEOTIDE SEQUENCE [LARGE SCALE GENOMIC DNA]</scope>
    <source>
        <strain evidence="2">SW178</strain>
    </source>
</reference>
<accession>A0A5M9HZ96</accession>
<proteinExistence type="predicted"/>
<protein>
    <recommendedName>
        <fullName evidence="4">Bacterial Pleckstrin homology domain-containing protein</fullName>
    </recommendedName>
</protein>
<evidence type="ECO:0000313" key="3">
    <source>
        <dbReference type="Proteomes" id="UP000322025"/>
    </source>
</evidence>
<dbReference type="Proteomes" id="UP000322025">
    <property type="component" value="Unassembled WGS sequence"/>
</dbReference>
<dbReference type="EMBL" id="VMSO01000027">
    <property type="protein sequence ID" value="KAA8500382.1"/>
    <property type="molecule type" value="Genomic_DNA"/>
</dbReference>
<dbReference type="AlphaFoldDB" id="A0A5M9HZ96"/>
<sequence length="479" mass="54696">MNLILFFIFLLCDLMMVPICWFSFGKQSEYREGMLLGVHIPSDCIGDPEVSAICTRQEKDWKRFQRINLVISILVCFLSLWDFLIFIVMWTIWLAEYIGGIYYLIIIPHRKMYRLKIRRGWVKESTRRLVRIDTSVSAASDRLAVDWKWHLPMIILTAATVFFVLGMDQRYGMDPAELEVVWIMYGTGVGICVLFMALHIGIMSQANRVYSENSDINLSVNRLAKRAWTSGLVYASWTNGAAWIFMAAGYYIAGPDLPAWIYVVYSILLTVGAAALLIAIASSVRKRKAVLESDQEAYYTDDDEYWKYGWYNNPDDRHILVQDRFNSMNYSFNWGRPGVKKAGVILYAATIIFVPAIIIWTFSLIASFDNAEVAFAESGGVCSVEAAGYDCEFREDEIASVELIGALPDDDYIRTNGGSTDKVNIGHFRGKETGKCMMFLYKGYSPILEIRLEDGMTVYINSREEKKTEEWYEMAADIG</sequence>
<organism evidence="2 3">
    <name type="scientific">Mediterraneibacter catenae</name>
    <dbReference type="NCBI Taxonomy" id="2594882"/>
    <lineage>
        <taxon>Bacteria</taxon>
        <taxon>Bacillati</taxon>
        <taxon>Bacillota</taxon>
        <taxon>Clostridia</taxon>
        <taxon>Lachnospirales</taxon>
        <taxon>Lachnospiraceae</taxon>
        <taxon>Mediterraneibacter</taxon>
    </lineage>
</organism>
<dbReference type="OrthoDB" id="157646at2"/>
<feature type="transmembrane region" description="Helical" evidence="1">
    <location>
        <begin position="90"/>
        <end position="109"/>
    </location>
</feature>